<dbReference type="PROSITE" id="PS50828">
    <property type="entry name" value="SMR"/>
    <property type="match status" value="1"/>
</dbReference>
<dbReference type="PANTHER" id="PTHR48466">
    <property type="entry name" value="OS10G0509000 PROTEIN-RELATED"/>
    <property type="match status" value="1"/>
</dbReference>
<dbReference type="InterPro" id="IPR005747">
    <property type="entry name" value="MutS2"/>
</dbReference>
<keyword evidence="2" id="KW-0699">rRNA-binding</keyword>
<dbReference type="SUPFAM" id="SSF48334">
    <property type="entry name" value="DNA repair protein MutS, domain III"/>
    <property type="match status" value="1"/>
</dbReference>
<dbReference type="SUPFAM" id="SSF52540">
    <property type="entry name" value="P-loop containing nucleoside triphosphate hydrolases"/>
    <property type="match status" value="1"/>
</dbReference>
<dbReference type="InterPro" id="IPR002625">
    <property type="entry name" value="Smr_dom"/>
</dbReference>
<dbReference type="GO" id="GO:0016887">
    <property type="term" value="F:ATP hydrolysis activity"/>
    <property type="evidence" value="ECO:0007669"/>
    <property type="project" value="InterPro"/>
</dbReference>
<evidence type="ECO:0000256" key="9">
    <source>
        <dbReference type="SAM" id="Coils"/>
    </source>
</evidence>
<dbReference type="Pfam" id="PF20297">
    <property type="entry name" value="MSSS"/>
    <property type="match status" value="1"/>
</dbReference>
<dbReference type="PROSITE" id="PS00486">
    <property type="entry name" value="DNA_MISMATCH_REPAIR_2"/>
    <property type="match status" value="1"/>
</dbReference>
<dbReference type="Gene3D" id="3.40.50.300">
    <property type="entry name" value="P-loop containing nucleotide triphosphate hydrolases"/>
    <property type="match status" value="1"/>
</dbReference>
<dbReference type="GO" id="GO:0019843">
    <property type="term" value="F:rRNA binding"/>
    <property type="evidence" value="ECO:0007669"/>
    <property type="project" value="UniProtKB-KW"/>
</dbReference>
<dbReference type="SMART" id="SM00534">
    <property type="entry name" value="MUTSac"/>
    <property type="match status" value="1"/>
</dbReference>
<dbReference type="InterPro" id="IPR007696">
    <property type="entry name" value="DNA_mismatch_repair_MutS_core"/>
</dbReference>
<dbReference type="PIRSF" id="PIRSF005814">
    <property type="entry name" value="MutS_YshD"/>
    <property type="match status" value="1"/>
</dbReference>
<dbReference type="InterPro" id="IPR045076">
    <property type="entry name" value="MutS"/>
</dbReference>
<feature type="domain" description="Smr" evidence="11">
    <location>
        <begin position="804"/>
        <end position="877"/>
    </location>
</feature>
<keyword evidence="9" id="KW-0175">Coiled coil</keyword>
<dbReference type="GO" id="GO:0140664">
    <property type="term" value="F:ATP-dependent DNA damage sensor activity"/>
    <property type="evidence" value="ECO:0007669"/>
    <property type="project" value="InterPro"/>
</dbReference>
<dbReference type="InterPro" id="IPR036187">
    <property type="entry name" value="DNA_mismatch_repair_MutS_sf"/>
</dbReference>
<dbReference type="InterPro" id="IPR046893">
    <property type="entry name" value="MSSS"/>
</dbReference>
<keyword evidence="8" id="KW-0238">DNA-binding</keyword>
<dbReference type="GO" id="GO:0045910">
    <property type="term" value="P:negative regulation of DNA recombination"/>
    <property type="evidence" value="ECO:0007669"/>
    <property type="project" value="InterPro"/>
</dbReference>
<dbReference type="GO" id="GO:0005524">
    <property type="term" value="F:ATP binding"/>
    <property type="evidence" value="ECO:0007669"/>
    <property type="project" value="UniProtKB-KW"/>
</dbReference>
<dbReference type="Pfam" id="PF01713">
    <property type="entry name" value="Smr"/>
    <property type="match status" value="1"/>
</dbReference>
<dbReference type="Pfam" id="PF00488">
    <property type="entry name" value="MutS_V"/>
    <property type="match status" value="1"/>
</dbReference>
<evidence type="ECO:0000256" key="6">
    <source>
        <dbReference type="ARBA" id="ARBA00022840"/>
    </source>
</evidence>
<evidence type="ECO:0000313" key="12">
    <source>
        <dbReference type="EMBL" id="CAE0043719.1"/>
    </source>
</evidence>
<dbReference type="FunFam" id="3.30.1370.110:FF:000004">
    <property type="entry name" value="Endonuclease MutS2"/>
    <property type="match status" value="1"/>
</dbReference>
<dbReference type="AlphaFoldDB" id="A0A7S2ZL61"/>
<sequence length="877" mass="96047">MTSFVAAGGIGVFRGSSVLCTKRAGDKHARRAPGARLGVQSDIPDTDPDPEQQGLDVKLESLNLLDWPDITKNVSRFACTDCGREVLAVNMPLSESVEEAELLLLETHEAILIENSDVSLDFSGAGDIERYARLARRGSSLSGPELARIADTLRSMRKNKRAIEDFADSEELVALVEVVADLSTKAELEREIRRCIDGEGRVLDSASRELCDLRNNAKDVQALIMTSLNETMARKRDALQDRIITTRYDRFVLTVKASQKSKVPGVVHDSSSSGQTLYIEPKEVKEQNDRMRVLARKEQALVEKILSELSALVGNEADDLESVQYALTRLDLAQARARHSIALNAVQPKFSSGSSDEGYVVDLRGARHPLLLWQKRDSSDPGSDIDEVIPSDYKLFSGTKCAIVTGPNTGGKTVCLKNLGISVLMARAGLFVCAEKARFPFFDEVLADIGDDQSIVQSLSTFSGHVQRLKRILQSATPKSLVLLDEVGSGTDPAEGSALGMSLLQKLSNTVQLVMATTHHGELKTLKYADDKGRFENASVQFDDEKMRPTYKLVWGIPGRSNALSIASRLGLSKEIIDGAEDYLSGSSNKDVNMIIAALEKQRAELEELTKRVTEKEAEAERAMKTWQEKVRIFEQEEKSERRRIRADLEKEFEAAKGEVRDVVRNMQKAGLSSKSANSARNQLVEMSERLSKKAEGTKRNGFYEADNVKEGDLVRVERLGDSPVKVVEAPSPKGEVTVMLGQMKMKVKLEELLPVTSNGTSSATGGPPARGSTAPAGFKRHRGSKKAAGKVSLVHVKTASNTVDIRGKRVDEALDSVREAINGAFGFGTMWIVHGHGTGALRQSVREMLKRSKLVQKFEDAERLDGGSGATVVHFK</sequence>
<protein>
    <recommendedName>
        <fullName evidence="11">Smr domain-containing protein</fullName>
    </recommendedName>
</protein>
<evidence type="ECO:0000256" key="1">
    <source>
        <dbReference type="ARBA" id="ARBA00022722"/>
    </source>
</evidence>
<dbReference type="Gene3D" id="3.30.1370.110">
    <property type="match status" value="1"/>
</dbReference>
<evidence type="ECO:0000259" key="11">
    <source>
        <dbReference type="PROSITE" id="PS50828"/>
    </source>
</evidence>
<dbReference type="InterPro" id="IPR027417">
    <property type="entry name" value="P-loop_NTPase"/>
</dbReference>
<dbReference type="HAMAP" id="MF_00092">
    <property type="entry name" value="MutS2"/>
    <property type="match status" value="1"/>
</dbReference>
<keyword evidence="5" id="KW-0378">Hydrolase</keyword>
<keyword evidence="4" id="KW-0255">Endonuclease</keyword>
<dbReference type="FunFam" id="3.40.50.300:FF:000830">
    <property type="entry name" value="Endonuclease MutS2"/>
    <property type="match status" value="1"/>
</dbReference>
<keyword evidence="1" id="KW-0540">Nuclease</keyword>
<keyword evidence="7" id="KW-0694">RNA-binding</keyword>
<keyword evidence="3" id="KW-0547">Nucleotide-binding</keyword>
<dbReference type="Gene3D" id="1.10.1420.10">
    <property type="match status" value="2"/>
</dbReference>
<feature type="coiled-coil region" evidence="9">
    <location>
        <begin position="589"/>
        <end position="666"/>
    </location>
</feature>
<organism evidence="12">
    <name type="scientific">Rhodosorus marinus</name>
    <dbReference type="NCBI Taxonomy" id="101924"/>
    <lineage>
        <taxon>Eukaryota</taxon>
        <taxon>Rhodophyta</taxon>
        <taxon>Stylonematophyceae</taxon>
        <taxon>Stylonematales</taxon>
        <taxon>Stylonemataceae</taxon>
        <taxon>Rhodosorus</taxon>
    </lineage>
</organism>
<dbReference type="InterPro" id="IPR000432">
    <property type="entry name" value="DNA_mismatch_repair_MutS_C"/>
</dbReference>
<evidence type="ECO:0000256" key="4">
    <source>
        <dbReference type="ARBA" id="ARBA00022759"/>
    </source>
</evidence>
<evidence type="ECO:0000256" key="3">
    <source>
        <dbReference type="ARBA" id="ARBA00022741"/>
    </source>
</evidence>
<evidence type="ECO:0000256" key="2">
    <source>
        <dbReference type="ARBA" id="ARBA00022730"/>
    </source>
</evidence>
<feature type="region of interest" description="Disordered" evidence="10">
    <location>
        <begin position="30"/>
        <end position="52"/>
    </location>
</feature>
<dbReference type="SMART" id="SM00463">
    <property type="entry name" value="SMR"/>
    <property type="match status" value="1"/>
</dbReference>
<dbReference type="NCBIfam" id="TIGR01069">
    <property type="entry name" value="mutS2"/>
    <property type="match status" value="1"/>
</dbReference>
<dbReference type="PANTHER" id="PTHR48466:SF2">
    <property type="entry name" value="OS10G0509000 PROTEIN"/>
    <property type="match status" value="1"/>
</dbReference>
<evidence type="ECO:0000256" key="7">
    <source>
        <dbReference type="ARBA" id="ARBA00022884"/>
    </source>
</evidence>
<proteinExistence type="inferred from homology"/>
<evidence type="ECO:0000256" key="10">
    <source>
        <dbReference type="SAM" id="MobiDB-lite"/>
    </source>
</evidence>
<dbReference type="SUPFAM" id="SSF160443">
    <property type="entry name" value="SMR domain-like"/>
    <property type="match status" value="1"/>
</dbReference>
<dbReference type="EMBL" id="HBHW01015272">
    <property type="protein sequence ID" value="CAE0043719.1"/>
    <property type="molecule type" value="Transcribed_RNA"/>
</dbReference>
<accession>A0A7S2ZL61</accession>
<dbReference type="GO" id="GO:0004519">
    <property type="term" value="F:endonuclease activity"/>
    <property type="evidence" value="ECO:0007669"/>
    <property type="project" value="UniProtKB-KW"/>
</dbReference>
<dbReference type="GO" id="GO:0006298">
    <property type="term" value="P:mismatch repair"/>
    <property type="evidence" value="ECO:0007669"/>
    <property type="project" value="InterPro"/>
</dbReference>
<feature type="region of interest" description="Disordered" evidence="10">
    <location>
        <begin position="757"/>
        <end position="785"/>
    </location>
</feature>
<dbReference type="SMART" id="SM00533">
    <property type="entry name" value="MUTSd"/>
    <property type="match status" value="1"/>
</dbReference>
<reference evidence="12" key="1">
    <citation type="submission" date="2021-01" db="EMBL/GenBank/DDBJ databases">
        <authorList>
            <person name="Corre E."/>
            <person name="Pelletier E."/>
            <person name="Niang G."/>
            <person name="Scheremetjew M."/>
            <person name="Finn R."/>
            <person name="Kale V."/>
            <person name="Holt S."/>
            <person name="Cochrane G."/>
            <person name="Meng A."/>
            <person name="Brown T."/>
            <person name="Cohen L."/>
        </authorList>
    </citation>
    <scope>NUCLEOTIDE SEQUENCE</scope>
    <source>
        <strain evidence="12">CCMP 769</strain>
    </source>
</reference>
<dbReference type="GO" id="GO:0030983">
    <property type="term" value="F:mismatched DNA binding"/>
    <property type="evidence" value="ECO:0007669"/>
    <property type="project" value="InterPro"/>
</dbReference>
<dbReference type="InterPro" id="IPR036063">
    <property type="entry name" value="Smr_dom_sf"/>
</dbReference>
<gene>
    <name evidence="12" type="ORF">RMAR00112_LOCUS11694</name>
</gene>
<keyword evidence="6" id="KW-0067">ATP-binding</keyword>
<evidence type="ECO:0000256" key="8">
    <source>
        <dbReference type="ARBA" id="ARBA00023125"/>
    </source>
</evidence>
<evidence type="ECO:0000256" key="5">
    <source>
        <dbReference type="ARBA" id="ARBA00022801"/>
    </source>
</evidence>
<name>A0A7S2ZL61_9RHOD</name>